<comment type="caution">
    <text evidence="2">The sequence shown here is derived from an EMBL/GenBank/DDBJ whole genome shotgun (WGS) entry which is preliminary data.</text>
</comment>
<dbReference type="AlphaFoldDB" id="A0A853JBP4"/>
<keyword evidence="1" id="KW-0732">Signal</keyword>
<keyword evidence="3" id="KW-1185">Reference proteome</keyword>
<organism evidence="2 3">
    <name type="scientific">Luteimonas salinisoli</name>
    <dbReference type="NCBI Taxonomy" id="2752307"/>
    <lineage>
        <taxon>Bacteria</taxon>
        <taxon>Pseudomonadati</taxon>
        <taxon>Pseudomonadota</taxon>
        <taxon>Gammaproteobacteria</taxon>
        <taxon>Lysobacterales</taxon>
        <taxon>Lysobacteraceae</taxon>
        <taxon>Luteimonas</taxon>
    </lineage>
</organism>
<sequence length="144" mass="14971">MTPGLRFAVALAATICIALPAAASDRLSGRYRPLGDGAAPSGEGGELRVEPIPGGGWRAWFQGQPLELARATPDQMAGLFPGVGESRGLECGLSAMFMLCRVEPGTHFPRDGFQSGSGYFSVLADAGLFELERIDGAEGDGTGR</sequence>
<accession>A0A853JBP4</accession>
<evidence type="ECO:0000313" key="3">
    <source>
        <dbReference type="Proteomes" id="UP000578091"/>
    </source>
</evidence>
<name>A0A853JBP4_9GAMM</name>
<dbReference type="RefSeq" id="WP_180677874.1">
    <property type="nucleotide sequence ID" value="NZ_JACCKA010000047.1"/>
</dbReference>
<gene>
    <name evidence="2" type="ORF">H0E84_06735</name>
</gene>
<feature type="signal peptide" evidence="1">
    <location>
        <begin position="1"/>
        <end position="23"/>
    </location>
</feature>
<evidence type="ECO:0000256" key="1">
    <source>
        <dbReference type="SAM" id="SignalP"/>
    </source>
</evidence>
<feature type="chain" id="PRO_5032366093" evidence="1">
    <location>
        <begin position="24"/>
        <end position="144"/>
    </location>
</feature>
<evidence type="ECO:0000313" key="2">
    <source>
        <dbReference type="EMBL" id="NZA26077.1"/>
    </source>
</evidence>
<protein>
    <submittedName>
        <fullName evidence="2">Uncharacterized protein</fullName>
    </submittedName>
</protein>
<dbReference type="EMBL" id="JACCKA010000047">
    <property type="protein sequence ID" value="NZA26077.1"/>
    <property type="molecule type" value="Genomic_DNA"/>
</dbReference>
<proteinExistence type="predicted"/>
<reference evidence="2 3" key="1">
    <citation type="submission" date="2020-07" db="EMBL/GenBank/DDBJ databases">
        <title>Luteimonas sp. SJ-92.</title>
        <authorList>
            <person name="Huang X.-X."/>
            <person name="Xu L."/>
            <person name="Sun J.-Q."/>
        </authorList>
    </citation>
    <scope>NUCLEOTIDE SEQUENCE [LARGE SCALE GENOMIC DNA]</scope>
    <source>
        <strain evidence="2 3">SJ-92</strain>
    </source>
</reference>
<dbReference type="Proteomes" id="UP000578091">
    <property type="component" value="Unassembled WGS sequence"/>
</dbReference>